<dbReference type="PANTHER" id="PTHR45453:SF1">
    <property type="entry name" value="PHOSPHATE REGULON SENSOR PROTEIN PHOR"/>
    <property type="match status" value="1"/>
</dbReference>
<dbReference type="GO" id="GO:0004721">
    <property type="term" value="F:phosphoprotein phosphatase activity"/>
    <property type="evidence" value="ECO:0007669"/>
    <property type="project" value="TreeGrafter"/>
</dbReference>
<evidence type="ECO:0000256" key="14">
    <source>
        <dbReference type="SAM" id="Phobius"/>
    </source>
</evidence>
<evidence type="ECO:0000256" key="6">
    <source>
        <dbReference type="ARBA" id="ARBA00022692"/>
    </source>
</evidence>
<dbReference type="Gene3D" id="1.10.287.130">
    <property type="match status" value="1"/>
</dbReference>
<dbReference type="GO" id="GO:0005524">
    <property type="term" value="F:ATP binding"/>
    <property type="evidence" value="ECO:0007669"/>
    <property type="project" value="UniProtKB-KW"/>
</dbReference>
<dbReference type="InterPro" id="IPR005467">
    <property type="entry name" value="His_kinase_dom"/>
</dbReference>
<evidence type="ECO:0000256" key="5">
    <source>
        <dbReference type="ARBA" id="ARBA00022679"/>
    </source>
</evidence>
<evidence type="ECO:0000256" key="1">
    <source>
        <dbReference type="ARBA" id="ARBA00000085"/>
    </source>
</evidence>
<gene>
    <name evidence="16" type="ORF">SAMN02745217_01336</name>
</gene>
<evidence type="ECO:0000256" key="2">
    <source>
        <dbReference type="ARBA" id="ARBA00004370"/>
    </source>
</evidence>
<keyword evidence="11" id="KW-0902">Two-component regulatory system</keyword>
<organism evidence="16 17">
    <name type="scientific">Anaerocolumna xylanovorans DSM 12503</name>
    <dbReference type="NCBI Taxonomy" id="1121345"/>
    <lineage>
        <taxon>Bacteria</taxon>
        <taxon>Bacillati</taxon>
        <taxon>Bacillota</taxon>
        <taxon>Clostridia</taxon>
        <taxon>Lachnospirales</taxon>
        <taxon>Lachnospiraceae</taxon>
        <taxon>Anaerocolumna</taxon>
    </lineage>
</organism>
<keyword evidence="6 14" id="KW-0812">Transmembrane</keyword>
<evidence type="ECO:0000313" key="16">
    <source>
        <dbReference type="EMBL" id="SHO46923.1"/>
    </source>
</evidence>
<dbReference type="InterPro" id="IPR036097">
    <property type="entry name" value="HisK_dim/P_sf"/>
</dbReference>
<keyword evidence="4" id="KW-0597">Phosphoprotein</keyword>
<evidence type="ECO:0000256" key="4">
    <source>
        <dbReference type="ARBA" id="ARBA00022553"/>
    </source>
</evidence>
<dbReference type="EMBL" id="FRFD01000004">
    <property type="protein sequence ID" value="SHO46923.1"/>
    <property type="molecule type" value="Genomic_DNA"/>
</dbReference>
<dbReference type="EC" id="2.7.13.3" evidence="3"/>
<dbReference type="FunFam" id="3.30.565.10:FF:000013">
    <property type="entry name" value="Two-component sensor histidine kinase"/>
    <property type="match status" value="1"/>
</dbReference>
<keyword evidence="9" id="KW-0067">ATP-binding</keyword>
<dbReference type="SMART" id="SM00387">
    <property type="entry name" value="HATPase_c"/>
    <property type="match status" value="1"/>
</dbReference>
<keyword evidence="12 14" id="KW-0472">Membrane</keyword>
<comment type="catalytic activity">
    <reaction evidence="1">
        <text>ATP + protein L-histidine = ADP + protein N-phospho-L-histidine.</text>
        <dbReference type="EC" id="2.7.13.3"/>
    </reaction>
</comment>
<dbReference type="SUPFAM" id="SSF47384">
    <property type="entry name" value="Homodimeric domain of signal transducing histidine kinase"/>
    <property type="match status" value="1"/>
</dbReference>
<dbReference type="InterPro" id="IPR003661">
    <property type="entry name" value="HisK_dim/P_dom"/>
</dbReference>
<evidence type="ECO:0000256" key="3">
    <source>
        <dbReference type="ARBA" id="ARBA00012438"/>
    </source>
</evidence>
<dbReference type="InterPro" id="IPR004358">
    <property type="entry name" value="Sig_transdc_His_kin-like_C"/>
</dbReference>
<keyword evidence="10 14" id="KW-1133">Transmembrane helix</keyword>
<evidence type="ECO:0000313" key="17">
    <source>
        <dbReference type="Proteomes" id="UP000184612"/>
    </source>
</evidence>
<reference evidence="16 17" key="1">
    <citation type="submission" date="2016-12" db="EMBL/GenBank/DDBJ databases">
        <authorList>
            <person name="Song W.-J."/>
            <person name="Kurnit D.M."/>
        </authorList>
    </citation>
    <scope>NUCLEOTIDE SEQUENCE [LARGE SCALE GENOMIC DNA]</scope>
    <source>
        <strain evidence="16 17">DSM 12503</strain>
    </source>
</reference>
<dbReference type="Gene3D" id="3.30.565.10">
    <property type="entry name" value="Histidine kinase-like ATPase, C-terminal domain"/>
    <property type="match status" value="1"/>
</dbReference>
<keyword evidence="8 16" id="KW-0418">Kinase</keyword>
<evidence type="ECO:0000256" key="13">
    <source>
        <dbReference type="SAM" id="Coils"/>
    </source>
</evidence>
<dbReference type="GO" id="GO:0016036">
    <property type="term" value="P:cellular response to phosphate starvation"/>
    <property type="evidence" value="ECO:0007669"/>
    <property type="project" value="TreeGrafter"/>
</dbReference>
<evidence type="ECO:0000256" key="10">
    <source>
        <dbReference type="ARBA" id="ARBA00022989"/>
    </source>
</evidence>
<dbReference type="InterPro" id="IPR036890">
    <property type="entry name" value="HATPase_C_sf"/>
</dbReference>
<keyword evidence="17" id="KW-1185">Reference proteome</keyword>
<dbReference type="GO" id="GO:0000155">
    <property type="term" value="F:phosphorelay sensor kinase activity"/>
    <property type="evidence" value="ECO:0007669"/>
    <property type="project" value="InterPro"/>
</dbReference>
<protein>
    <recommendedName>
        <fullName evidence="3">histidine kinase</fullName>
        <ecNumber evidence="3">2.7.13.3</ecNumber>
    </recommendedName>
</protein>
<keyword evidence="7" id="KW-0547">Nucleotide-binding</keyword>
<feature type="transmembrane region" description="Helical" evidence="14">
    <location>
        <begin position="18"/>
        <end position="36"/>
    </location>
</feature>
<feature type="coiled-coil region" evidence="13">
    <location>
        <begin position="126"/>
        <end position="157"/>
    </location>
</feature>
<evidence type="ECO:0000256" key="8">
    <source>
        <dbReference type="ARBA" id="ARBA00022777"/>
    </source>
</evidence>
<dbReference type="CDD" id="cd00082">
    <property type="entry name" value="HisKA"/>
    <property type="match status" value="1"/>
</dbReference>
<evidence type="ECO:0000256" key="7">
    <source>
        <dbReference type="ARBA" id="ARBA00022741"/>
    </source>
</evidence>
<dbReference type="SMART" id="SM00388">
    <property type="entry name" value="HisKA"/>
    <property type="match status" value="1"/>
</dbReference>
<dbReference type="Pfam" id="PF02518">
    <property type="entry name" value="HATPase_c"/>
    <property type="match status" value="1"/>
</dbReference>
<evidence type="ECO:0000256" key="11">
    <source>
        <dbReference type="ARBA" id="ARBA00023012"/>
    </source>
</evidence>
<dbReference type="Pfam" id="PF00512">
    <property type="entry name" value="HisKA"/>
    <property type="match status" value="1"/>
</dbReference>
<sequence>MKSNIVNGKIYNRLLRRLFFQTIAVLVLAAILAISLRSMLKGKVADHLVYFISIFSGVDRDSALMIYWYYFRNNMDIIIGIVIAVLFLILFRLSASLFTRYFDQMVAGVDKLTAESDEDIVMTPELAFMEVKLNEVKDRLKKRAKEAQSAEQRKNELVVYLAHDIKTPLTSVIGYLSLLDEASDMPADKKAKYVHIALEKAYRLDTLMNEFFEITRYNLQSMPLNKKDINLCYMMVQLTDELYPQLAAHKKNIKINIEETINIRGDSEKLARVFNNILKNAIAYSDDNSIINISAQERTDEVIIRFENQGGIPKEKLNSIFEKFYRLDSSRSSTTGGSGLGLAIAKDIITLHGGTIKAQSDNLFTLFTVKLPKTPTADIP</sequence>
<feature type="transmembrane region" description="Helical" evidence="14">
    <location>
        <begin position="48"/>
        <end position="71"/>
    </location>
</feature>
<accession>A0A1M7Y3W1</accession>
<dbReference type="SUPFAM" id="SSF55874">
    <property type="entry name" value="ATPase domain of HSP90 chaperone/DNA topoisomerase II/histidine kinase"/>
    <property type="match status" value="1"/>
</dbReference>
<dbReference type="Proteomes" id="UP000184612">
    <property type="component" value="Unassembled WGS sequence"/>
</dbReference>
<dbReference type="STRING" id="1121345.SAMN02745217_01336"/>
<name>A0A1M7Y3W1_9FIRM</name>
<dbReference type="InterPro" id="IPR050351">
    <property type="entry name" value="BphY/WalK/GraS-like"/>
</dbReference>
<evidence type="ECO:0000256" key="9">
    <source>
        <dbReference type="ARBA" id="ARBA00022840"/>
    </source>
</evidence>
<evidence type="ECO:0000256" key="12">
    <source>
        <dbReference type="ARBA" id="ARBA00023136"/>
    </source>
</evidence>
<dbReference type="PANTHER" id="PTHR45453">
    <property type="entry name" value="PHOSPHATE REGULON SENSOR PROTEIN PHOR"/>
    <property type="match status" value="1"/>
</dbReference>
<dbReference type="PROSITE" id="PS50109">
    <property type="entry name" value="HIS_KIN"/>
    <property type="match status" value="1"/>
</dbReference>
<keyword evidence="13" id="KW-0175">Coiled coil</keyword>
<comment type="subcellular location">
    <subcellularLocation>
        <location evidence="2">Membrane</location>
    </subcellularLocation>
</comment>
<evidence type="ECO:0000259" key="15">
    <source>
        <dbReference type="PROSITE" id="PS50109"/>
    </source>
</evidence>
<dbReference type="AlphaFoldDB" id="A0A1M7Y3W1"/>
<dbReference type="PRINTS" id="PR00344">
    <property type="entry name" value="BCTRLSENSOR"/>
</dbReference>
<proteinExistence type="predicted"/>
<feature type="domain" description="Histidine kinase" evidence="15">
    <location>
        <begin position="160"/>
        <end position="375"/>
    </location>
</feature>
<keyword evidence="5" id="KW-0808">Transferase</keyword>
<dbReference type="InterPro" id="IPR003594">
    <property type="entry name" value="HATPase_dom"/>
</dbReference>
<dbReference type="GO" id="GO:0005886">
    <property type="term" value="C:plasma membrane"/>
    <property type="evidence" value="ECO:0007669"/>
    <property type="project" value="TreeGrafter"/>
</dbReference>
<feature type="transmembrane region" description="Helical" evidence="14">
    <location>
        <begin position="77"/>
        <end position="95"/>
    </location>
</feature>